<evidence type="ECO:0000256" key="2">
    <source>
        <dbReference type="ARBA" id="ARBA00022448"/>
    </source>
</evidence>
<keyword evidence="5" id="KW-0520">NAD</keyword>
<evidence type="ECO:0000256" key="4">
    <source>
        <dbReference type="ARBA" id="ARBA00022958"/>
    </source>
</evidence>
<evidence type="ECO:0000256" key="5">
    <source>
        <dbReference type="ARBA" id="ARBA00023027"/>
    </source>
</evidence>
<dbReference type="Gene3D" id="3.40.50.720">
    <property type="entry name" value="NAD(P)-binding Rossmann-like Domain"/>
    <property type="match status" value="2"/>
</dbReference>
<accession>A0A9D9EQD1</accession>
<reference evidence="9" key="1">
    <citation type="submission" date="2020-10" db="EMBL/GenBank/DDBJ databases">
        <authorList>
            <person name="Gilroy R."/>
        </authorList>
    </citation>
    <scope>NUCLEOTIDE SEQUENCE</scope>
    <source>
        <strain evidence="9">B3-4054</strain>
    </source>
</reference>
<evidence type="ECO:0000313" key="10">
    <source>
        <dbReference type="Proteomes" id="UP000823616"/>
    </source>
</evidence>
<keyword evidence="3" id="KW-0633">Potassium transport</keyword>
<dbReference type="GO" id="GO:0005886">
    <property type="term" value="C:plasma membrane"/>
    <property type="evidence" value="ECO:0007669"/>
    <property type="project" value="InterPro"/>
</dbReference>
<keyword evidence="2" id="KW-0813">Transport</keyword>
<dbReference type="Proteomes" id="UP000823616">
    <property type="component" value="Unassembled WGS sequence"/>
</dbReference>
<reference evidence="9" key="2">
    <citation type="journal article" date="2021" name="PeerJ">
        <title>Extensive microbial diversity within the chicken gut microbiome revealed by metagenomics and culture.</title>
        <authorList>
            <person name="Gilroy R."/>
            <person name="Ravi A."/>
            <person name="Getino M."/>
            <person name="Pursley I."/>
            <person name="Horton D.L."/>
            <person name="Alikhan N.F."/>
            <person name="Baker D."/>
            <person name="Gharbi K."/>
            <person name="Hall N."/>
            <person name="Watson M."/>
            <person name="Adriaenssens E.M."/>
            <person name="Foster-Nyarko E."/>
            <person name="Jarju S."/>
            <person name="Secka A."/>
            <person name="Antonio M."/>
            <person name="Oren A."/>
            <person name="Chaudhuri R.R."/>
            <person name="La Ragione R."/>
            <person name="Hildebrand F."/>
            <person name="Pallen M.J."/>
        </authorList>
    </citation>
    <scope>NUCLEOTIDE SEQUENCE</scope>
    <source>
        <strain evidence="9">B3-4054</strain>
    </source>
</reference>
<dbReference type="GO" id="GO:0015079">
    <property type="term" value="F:potassium ion transmembrane transporter activity"/>
    <property type="evidence" value="ECO:0007669"/>
    <property type="project" value="InterPro"/>
</dbReference>
<protein>
    <recommendedName>
        <fullName evidence="1">Trk system potassium uptake protein TrkA</fullName>
    </recommendedName>
</protein>
<feature type="domain" description="RCK N-terminal" evidence="7">
    <location>
        <begin position="1"/>
        <end position="127"/>
    </location>
</feature>
<sequence>MKFIVIGAGLTGFQLAKRLIDGKNDVVLIDNNAESVRQADARLDCMVVQANGNDLGILEKAGIADADAMIAVTDSDEVNMITCSLVDSLYPSVLKIARVRNEEYYPDKEMLGAWKGSRPMYGIDFMVHPDSEVASVICDSVFHGAVNEVLQFEDSDFALVSVTVGERCPLDGARLQDIRRGSAREFVLCYVENAEVTSIPSGETVLQAGDRVGILAEKESLPELFRLAGFAPVPIRKVAVVGAGRIGTQIAEKLLERKKGRGPGRLFSPFRSLTASAPVVSIIDKNPELAQEASGRFPDVHVFNADVTDEGFVAEEGLADYDLFISVTHNHELNMVTSAYFKALGVRKTVSLVGSATMAAIARSIGSDVAVPIKETVVDCILGHLRGRAVQSVHTFGEEGDLEIVEAVIPEDAPVCGRMLKDVARPGEFLVLLVKKESGYAIPVGDTVLEAGDCVIFIVHGEESGGILQQFGGGKV</sequence>
<dbReference type="InterPro" id="IPR036291">
    <property type="entry name" value="NAD(P)-bd_dom_sf"/>
</dbReference>
<name>A0A9D9EQD1_9SPIR</name>
<feature type="domain" description="RCK C-terminal" evidence="8">
    <location>
        <begin position="391"/>
        <end position="474"/>
    </location>
</feature>
<dbReference type="PROSITE" id="PS51202">
    <property type="entry name" value="RCK_C"/>
    <property type="match status" value="2"/>
</dbReference>
<feature type="domain" description="RCK C-terminal" evidence="8">
    <location>
        <begin position="147"/>
        <end position="230"/>
    </location>
</feature>
<dbReference type="SUPFAM" id="SSF116726">
    <property type="entry name" value="TrkA C-terminal domain-like"/>
    <property type="match status" value="2"/>
</dbReference>
<comment type="caution">
    <text evidence="9">The sequence shown here is derived from an EMBL/GenBank/DDBJ whole genome shotgun (WGS) entry which is preliminary data.</text>
</comment>
<evidence type="ECO:0000256" key="3">
    <source>
        <dbReference type="ARBA" id="ARBA00022538"/>
    </source>
</evidence>
<evidence type="ECO:0000259" key="8">
    <source>
        <dbReference type="PROSITE" id="PS51202"/>
    </source>
</evidence>
<keyword evidence="6" id="KW-0406">Ion transport</keyword>
<dbReference type="InterPro" id="IPR003148">
    <property type="entry name" value="RCK_N"/>
</dbReference>
<dbReference type="Gene3D" id="3.30.70.1450">
    <property type="entry name" value="Regulator of K+ conductance, C-terminal domain"/>
    <property type="match status" value="2"/>
</dbReference>
<gene>
    <name evidence="9" type="ORF">IAA96_08680</name>
</gene>
<evidence type="ECO:0000259" key="7">
    <source>
        <dbReference type="PROSITE" id="PS51201"/>
    </source>
</evidence>
<evidence type="ECO:0000256" key="6">
    <source>
        <dbReference type="ARBA" id="ARBA00023065"/>
    </source>
</evidence>
<dbReference type="PROSITE" id="PS51201">
    <property type="entry name" value="RCK_N"/>
    <property type="match status" value="2"/>
</dbReference>
<evidence type="ECO:0000256" key="1">
    <source>
        <dbReference type="ARBA" id="ARBA00017378"/>
    </source>
</evidence>
<dbReference type="InterPro" id="IPR036721">
    <property type="entry name" value="RCK_C_sf"/>
</dbReference>
<dbReference type="SUPFAM" id="SSF51735">
    <property type="entry name" value="NAD(P)-binding Rossmann-fold domains"/>
    <property type="match status" value="2"/>
</dbReference>
<feature type="domain" description="RCK N-terminal" evidence="7">
    <location>
        <begin position="235"/>
        <end position="371"/>
    </location>
</feature>
<dbReference type="Pfam" id="PF02080">
    <property type="entry name" value="TrkA_C"/>
    <property type="match status" value="2"/>
</dbReference>
<dbReference type="PANTHER" id="PTHR43833:SF5">
    <property type="entry name" value="TRK SYSTEM POTASSIUM UPTAKE PROTEIN TRKA"/>
    <property type="match status" value="1"/>
</dbReference>
<dbReference type="EMBL" id="JADIMS010000159">
    <property type="protein sequence ID" value="MBO8451163.1"/>
    <property type="molecule type" value="Genomic_DNA"/>
</dbReference>
<dbReference type="PRINTS" id="PR00335">
    <property type="entry name" value="KUPTAKETRKA"/>
</dbReference>
<proteinExistence type="predicted"/>
<organism evidence="9 10">
    <name type="scientific">Candidatus Avitreponema avistercoris</name>
    <dbReference type="NCBI Taxonomy" id="2840705"/>
    <lineage>
        <taxon>Bacteria</taxon>
        <taxon>Pseudomonadati</taxon>
        <taxon>Spirochaetota</taxon>
        <taxon>Spirochaetia</taxon>
        <taxon>Spirochaetales</taxon>
        <taxon>Candidatus Avitreponema</taxon>
    </lineage>
</organism>
<dbReference type="Pfam" id="PF02254">
    <property type="entry name" value="TrkA_N"/>
    <property type="match status" value="2"/>
</dbReference>
<dbReference type="InterPro" id="IPR006036">
    <property type="entry name" value="K_uptake_TrkA"/>
</dbReference>
<dbReference type="InterPro" id="IPR050721">
    <property type="entry name" value="Trk_Ktr_HKT_K-transport"/>
</dbReference>
<evidence type="ECO:0000313" key="9">
    <source>
        <dbReference type="EMBL" id="MBO8451163.1"/>
    </source>
</evidence>
<dbReference type="AlphaFoldDB" id="A0A9D9EQD1"/>
<dbReference type="InterPro" id="IPR006037">
    <property type="entry name" value="RCK_C"/>
</dbReference>
<keyword evidence="4" id="KW-0630">Potassium</keyword>
<dbReference type="PANTHER" id="PTHR43833">
    <property type="entry name" value="POTASSIUM CHANNEL PROTEIN 2-RELATED-RELATED"/>
    <property type="match status" value="1"/>
</dbReference>